<dbReference type="Proteomes" id="UP001151532">
    <property type="component" value="Chromosome 11"/>
</dbReference>
<evidence type="ECO:0000313" key="1">
    <source>
        <dbReference type="EMBL" id="KAJ6770219.1"/>
    </source>
</evidence>
<comment type="caution">
    <text evidence="1">The sequence shown here is derived from an EMBL/GenBank/DDBJ whole genome shotgun (WGS) entry which is preliminary data.</text>
</comment>
<keyword evidence="2" id="KW-1185">Reference proteome</keyword>
<proteinExistence type="predicted"/>
<reference evidence="1" key="2">
    <citation type="journal article" date="2023" name="Int. J. Mol. Sci.">
        <title>De Novo Assembly and Annotation of 11 Diverse Shrub Willow (Salix) Genomes Reveals Novel Gene Organization in Sex-Linked Regions.</title>
        <authorList>
            <person name="Hyden B."/>
            <person name="Feng K."/>
            <person name="Yates T.B."/>
            <person name="Jawdy S."/>
            <person name="Cereghino C."/>
            <person name="Smart L.B."/>
            <person name="Muchero W."/>
        </authorList>
    </citation>
    <scope>NUCLEOTIDE SEQUENCE</scope>
    <source>
        <tissue evidence="1">Shoot tip</tissue>
    </source>
</reference>
<gene>
    <name evidence="1" type="ORF">OIU79_020958</name>
</gene>
<dbReference type="AlphaFoldDB" id="A0A9Q1AGD4"/>
<dbReference type="EMBL" id="JAPFFK010000003">
    <property type="protein sequence ID" value="KAJ6770219.1"/>
    <property type="molecule type" value="Genomic_DNA"/>
</dbReference>
<sequence>MMNFHVLCVFKTFNKQMCFVCLKHSMNSASLSRNVVSKFVFSCSSSLHE</sequence>
<name>A0A9Q1AGD4_SALPP</name>
<protein>
    <submittedName>
        <fullName evidence="1">Uncharacterized protein</fullName>
    </submittedName>
</protein>
<accession>A0A9Q1AGD4</accession>
<reference evidence="1" key="1">
    <citation type="submission" date="2022-11" db="EMBL/GenBank/DDBJ databases">
        <authorList>
            <person name="Hyden B.L."/>
            <person name="Feng K."/>
            <person name="Yates T."/>
            <person name="Jawdy S."/>
            <person name="Smart L.B."/>
            <person name="Muchero W."/>
        </authorList>
    </citation>
    <scope>NUCLEOTIDE SEQUENCE</scope>
    <source>
        <tissue evidence="1">Shoot tip</tissue>
    </source>
</reference>
<evidence type="ECO:0000313" key="2">
    <source>
        <dbReference type="Proteomes" id="UP001151532"/>
    </source>
</evidence>
<organism evidence="1 2">
    <name type="scientific">Salix purpurea</name>
    <name type="common">Purple osier willow</name>
    <dbReference type="NCBI Taxonomy" id="77065"/>
    <lineage>
        <taxon>Eukaryota</taxon>
        <taxon>Viridiplantae</taxon>
        <taxon>Streptophyta</taxon>
        <taxon>Embryophyta</taxon>
        <taxon>Tracheophyta</taxon>
        <taxon>Spermatophyta</taxon>
        <taxon>Magnoliopsida</taxon>
        <taxon>eudicotyledons</taxon>
        <taxon>Gunneridae</taxon>
        <taxon>Pentapetalae</taxon>
        <taxon>rosids</taxon>
        <taxon>fabids</taxon>
        <taxon>Malpighiales</taxon>
        <taxon>Salicaceae</taxon>
        <taxon>Saliceae</taxon>
        <taxon>Salix</taxon>
    </lineage>
</organism>